<proteinExistence type="predicted"/>
<evidence type="ECO:0000256" key="6">
    <source>
        <dbReference type="ARBA" id="ARBA00022884"/>
    </source>
</evidence>
<dbReference type="Pfam" id="PF07521">
    <property type="entry name" value="RMMBL"/>
    <property type="match status" value="1"/>
</dbReference>
<dbReference type="OrthoDB" id="9770211at2"/>
<dbReference type="AlphaFoldDB" id="A0A371B181"/>
<comment type="caution">
    <text evidence="8">The sequence shown here is derived from an EMBL/GenBank/DDBJ whole genome shotgun (WGS) entry which is preliminary data.</text>
</comment>
<dbReference type="Proteomes" id="UP000263993">
    <property type="component" value="Unassembled WGS sequence"/>
</dbReference>
<dbReference type="Gene3D" id="3.60.15.10">
    <property type="entry name" value="Ribonuclease Z/Hydroxyacylglutathione hydrolase-like"/>
    <property type="match status" value="1"/>
</dbReference>
<dbReference type="PANTHER" id="PTHR43694:SF1">
    <property type="entry name" value="RIBONUCLEASE J"/>
    <property type="match status" value="1"/>
</dbReference>
<dbReference type="Pfam" id="PF12706">
    <property type="entry name" value="Lactamase_B_2"/>
    <property type="match status" value="1"/>
</dbReference>
<dbReference type="Gene3D" id="3.10.20.580">
    <property type="match status" value="1"/>
</dbReference>
<dbReference type="InterPro" id="IPR001279">
    <property type="entry name" value="Metallo-B-lactamas"/>
</dbReference>
<dbReference type="CDD" id="cd07714">
    <property type="entry name" value="RNaseJ_MBL-fold"/>
    <property type="match status" value="1"/>
</dbReference>
<dbReference type="InterPro" id="IPR041636">
    <property type="entry name" value="RNase_J_C"/>
</dbReference>
<keyword evidence="1" id="KW-0540">Nuclease</keyword>
<dbReference type="InterPro" id="IPR036866">
    <property type="entry name" value="RibonucZ/Hydroxyglut_hydro"/>
</dbReference>
<keyword evidence="5" id="KW-0269">Exonuclease</keyword>
<keyword evidence="2" id="KW-0479">Metal-binding</keyword>
<sequence>MNNNSSNRTDLVYAPLGGVGEIGMNLSVYGLGNDHKRTWLAVDLGVSFAQEEHLPGVDLILPDIGFLVSERKNLAGIVITHAHEDHFGALLDLWPKLKVPVYATPFTAALLESKRAGEAGVPEIPVTIVRPGDRFNVGTFDIEMVAMAHSIPEATALIIRTPAGTVLHTGDWKIDKTPMLGPGTDEARLRALGEEGCLAVVGDSTNAVRDGISPSESDVEKTIAGLIKNAKGRVAVTTFASNVERLRSVALAADAAGREVVVVGRAMDRVVAISRELGLLDGVKAFRSVDAYGYLPPDKVVALCTGSQGEPRAALARIAEDQHPDVTLSRGDTVIFSARTIPGNEKEVGRIINGLIDQGIEVITDRTHMVHVSGHPRRGEVEQLLTWVKPKILIPVHGEALHLSEHAKLGRALGIPEVVQCRNGDLVRLVEGKAAIIDEVPAGRTYKDGYLLVQADARTIADRKRLAFGGAISVALALTERGELAADPEFDMIGIPERDAGGELMHDIVLDAIETTYETLPRKRRGDPDALAEAVRRAVRSTVSQRWGKKPMCHVHVLVV</sequence>
<name>A0A371B181_9BRAD</name>
<dbReference type="GO" id="GO:0046872">
    <property type="term" value="F:metal ion binding"/>
    <property type="evidence" value="ECO:0007669"/>
    <property type="project" value="UniProtKB-KW"/>
</dbReference>
<dbReference type="Pfam" id="PF17770">
    <property type="entry name" value="RNase_J_C"/>
    <property type="match status" value="1"/>
</dbReference>
<keyword evidence="9" id="KW-1185">Reference proteome</keyword>
<dbReference type="InterPro" id="IPR011108">
    <property type="entry name" value="RMMBL"/>
</dbReference>
<accession>A0A371B181</accession>
<dbReference type="InterPro" id="IPR042173">
    <property type="entry name" value="RNase_J_2"/>
</dbReference>
<dbReference type="GO" id="GO:0003723">
    <property type="term" value="F:RNA binding"/>
    <property type="evidence" value="ECO:0007669"/>
    <property type="project" value="UniProtKB-KW"/>
</dbReference>
<dbReference type="SUPFAM" id="SSF56281">
    <property type="entry name" value="Metallo-hydrolase/oxidoreductase"/>
    <property type="match status" value="1"/>
</dbReference>
<dbReference type="Gene3D" id="3.40.50.10710">
    <property type="entry name" value="Metallo-hydrolase/oxidoreductase"/>
    <property type="match status" value="1"/>
</dbReference>
<gene>
    <name evidence="8" type="ORF">DXH78_18710</name>
</gene>
<keyword evidence="6" id="KW-0694">RNA-binding</keyword>
<protein>
    <submittedName>
        <fullName evidence="8">Ribonuclease J</fullName>
    </submittedName>
</protein>
<dbReference type="EMBL" id="QRGO01000003">
    <property type="protein sequence ID" value="RDV01264.1"/>
    <property type="molecule type" value="Genomic_DNA"/>
</dbReference>
<dbReference type="SMART" id="SM00849">
    <property type="entry name" value="Lactamase_B"/>
    <property type="match status" value="1"/>
</dbReference>
<keyword evidence="4" id="KW-0862">Zinc</keyword>
<evidence type="ECO:0000256" key="4">
    <source>
        <dbReference type="ARBA" id="ARBA00022833"/>
    </source>
</evidence>
<dbReference type="PANTHER" id="PTHR43694">
    <property type="entry name" value="RIBONUCLEASE J"/>
    <property type="match status" value="1"/>
</dbReference>
<evidence type="ECO:0000256" key="2">
    <source>
        <dbReference type="ARBA" id="ARBA00022723"/>
    </source>
</evidence>
<evidence type="ECO:0000256" key="5">
    <source>
        <dbReference type="ARBA" id="ARBA00022839"/>
    </source>
</evidence>
<dbReference type="Pfam" id="PF22505">
    <property type="entry name" value="RNase_J_b_CASP"/>
    <property type="match status" value="1"/>
</dbReference>
<keyword evidence="3" id="KW-0378">Hydrolase</keyword>
<evidence type="ECO:0000256" key="3">
    <source>
        <dbReference type="ARBA" id="ARBA00022801"/>
    </source>
</evidence>
<reference evidence="9" key="1">
    <citation type="submission" date="2018-08" db="EMBL/GenBank/DDBJ databases">
        <authorList>
            <person name="Kim S.-J."/>
            <person name="Jung G.-Y."/>
        </authorList>
    </citation>
    <scope>NUCLEOTIDE SEQUENCE [LARGE SCALE GENOMIC DNA]</scope>
    <source>
        <strain evidence="9">GY_H</strain>
    </source>
</reference>
<dbReference type="RefSeq" id="WP_115518782.1">
    <property type="nucleotide sequence ID" value="NZ_QRGO01000003.1"/>
</dbReference>
<evidence type="ECO:0000313" key="9">
    <source>
        <dbReference type="Proteomes" id="UP000263993"/>
    </source>
</evidence>
<dbReference type="GO" id="GO:0004527">
    <property type="term" value="F:exonuclease activity"/>
    <property type="evidence" value="ECO:0007669"/>
    <property type="project" value="UniProtKB-KW"/>
</dbReference>
<feature type="domain" description="Metallo-beta-lactamase" evidence="7">
    <location>
        <begin position="25"/>
        <end position="226"/>
    </location>
</feature>
<organism evidence="8 9">
    <name type="scientific">Undibacter mobilis</name>
    <dbReference type="NCBI Taxonomy" id="2292256"/>
    <lineage>
        <taxon>Bacteria</taxon>
        <taxon>Pseudomonadati</taxon>
        <taxon>Pseudomonadota</taxon>
        <taxon>Alphaproteobacteria</taxon>
        <taxon>Hyphomicrobiales</taxon>
        <taxon>Nitrobacteraceae</taxon>
        <taxon>Undibacter</taxon>
    </lineage>
</organism>
<evidence type="ECO:0000259" key="7">
    <source>
        <dbReference type="SMART" id="SM00849"/>
    </source>
</evidence>
<evidence type="ECO:0000256" key="1">
    <source>
        <dbReference type="ARBA" id="ARBA00022722"/>
    </source>
</evidence>
<evidence type="ECO:0000313" key="8">
    <source>
        <dbReference type="EMBL" id="RDV01264.1"/>
    </source>
</evidence>
<dbReference type="InterPro" id="IPR055132">
    <property type="entry name" value="RNase_J_b_CASP"/>
</dbReference>